<dbReference type="VEuPathDB" id="FungiDB:VP01_289g10"/>
<organism evidence="1 2">
    <name type="scientific">Puccinia sorghi</name>
    <dbReference type="NCBI Taxonomy" id="27349"/>
    <lineage>
        <taxon>Eukaryota</taxon>
        <taxon>Fungi</taxon>
        <taxon>Dikarya</taxon>
        <taxon>Basidiomycota</taxon>
        <taxon>Pucciniomycotina</taxon>
        <taxon>Pucciniomycetes</taxon>
        <taxon>Pucciniales</taxon>
        <taxon>Pucciniaceae</taxon>
        <taxon>Puccinia</taxon>
    </lineage>
</organism>
<evidence type="ECO:0000313" key="1">
    <source>
        <dbReference type="EMBL" id="KNZ54628.1"/>
    </source>
</evidence>
<sequence>MEWLEYNNKVIGSLDTTISLLIRQRTSNTKRSGSKFGCKEINRIRLKSKMQLYG</sequence>
<accession>A0A0L6V1G4</accession>
<dbReference type="AlphaFoldDB" id="A0A0L6V1G4"/>
<dbReference type="EMBL" id="LAVV01007834">
    <property type="protein sequence ID" value="KNZ54628.1"/>
    <property type="molecule type" value="Genomic_DNA"/>
</dbReference>
<protein>
    <submittedName>
        <fullName evidence="1">Uncharacterized protein</fullName>
    </submittedName>
</protein>
<dbReference type="Proteomes" id="UP000037035">
    <property type="component" value="Unassembled WGS sequence"/>
</dbReference>
<proteinExistence type="predicted"/>
<evidence type="ECO:0000313" key="2">
    <source>
        <dbReference type="Proteomes" id="UP000037035"/>
    </source>
</evidence>
<name>A0A0L6V1G4_9BASI</name>
<comment type="caution">
    <text evidence="1">The sequence shown here is derived from an EMBL/GenBank/DDBJ whole genome shotgun (WGS) entry which is preliminary data.</text>
</comment>
<keyword evidence="2" id="KW-1185">Reference proteome</keyword>
<gene>
    <name evidence="1" type="ORF">VP01_289g10</name>
</gene>
<reference evidence="1 2" key="1">
    <citation type="submission" date="2015-08" db="EMBL/GenBank/DDBJ databases">
        <title>Next Generation Sequencing and Analysis of the Genome of Puccinia sorghi L Schw, the Causal Agent of Maize Common Rust.</title>
        <authorList>
            <person name="Rochi L."/>
            <person name="Burguener G."/>
            <person name="Darino M."/>
            <person name="Turjanski A."/>
            <person name="Kreff E."/>
            <person name="Dieguez M.J."/>
            <person name="Sacco F."/>
        </authorList>
    </citation>
    <scope>NUCLEOTIDE SEQUENCE [LARGE SCALE GENOMIC DNA]</scope>
    <source>
        <strain evidence="1 2">RO10H11247</strain>
    </source>
</reference>